<evidence type="ECO:0000313" key="18">
    <source>
        <dbReference type="Proteomes" id="UP000019384"/>
    </source>
</evidence>
<dbReference type="InterPro" id="IPR003613">
    <property type="entry name" value="Ubox_domain"/>
</dbReference>
<comment type="catalytic activity">
    <reaction evidence="14">
        <text>S-ubiquitinyl-[E2 ubiquitin-conjugating enzyme]-L-cysteine + [acceptor protein]-L-lysine = [E2 ubiquitin-conjugating enzyme]-L-cysteine + N(6)-ubiquitinyl-[acceptor protein]-L-lysine.</text>
        <dbReference type="EC" id="2.3.2.27"/>
    </reaction>
</comment>
<dbReference type="PANTHER" id="PTHR43995">
    <property type="entry name" value="PRE-MRNA-PROCESSING FACTOR 19"/>
    <property type="match status" value="1"/>
</dbReference>
<dbReference type="Pfam" id="PF08606">
    <property type="entry name" value="Prp19"/>
    <property type="match status" value="1"/>
</dbReference>
<keyword evidence="7 14" id="KW-0747">Spliceosome</keyword>
<dbReference type="Gene3D" id="2.130.10.10">
    <property type="entry name" value="YVTN repeat-like/Quinoprotein amine dehydrogenase"/>
    <property type="match status" value="2"/>
</dbReference>
<evidence type="ECO:0000256" key="14">
    <source>
        <dbReference type="RuleBase" id="RU367101"/>
    </source>
</evidence>
<accession>W6MRR4</accession>
<dbReference type="GO" id="GO:0071006">
    <property type="term" value="C:U2-type catalytic step 1 spliceosome"/>
    <property type="evidence" value="ECO:0007669"/>
    <property type="project" value="TreeGrafter"/>
</dbReference>
<reference evidence="17" key="2">
    <citation type="submission" date="2014-02" db="EMBL/GenBank/DDBJ databases">
        <title>Complete DNA sequence of /Kuraishia capsulata/ illustrates novel genomic features among budding yeasts (/Saccharomycotina/).</title>
        <authorList>
            <person name="Morales L."/>
            <person name="Noel B."/>
            <person name="Porcel B."/>
            <person name="Marcet-Houben M."/>
            <person name="Hullo M-F."/>
            <person name="Sacerdot C."/>
            <person name="Tekaia F."/>
            <person name="Leh-Louis V."/>
            <person name="Despons L."/>
            <person name="Khanna V."/>
            <person name="Aury J-M."/>
            <person name="Barbe V."/>
            <person name="Couloux A."/>
            <person name="Labadie K."/>
            <person name="Pelletier E."/>
            <person name="Souciet J-L."/>
            <person name="Boekhout T."/>
            <person name="Gabaldon T."/>
            <person name="Wincker P."/>
            <person name="Dujon B."/>
        </authorList>
    </citation>
    <scope>NUCLEOTIDE SEQUENCE</scope>
    <source>
        <strain evidence="17">CBS 1993</strain>
    </source>
</reference>
<evidence type="ECO:0000256" key="12">
    <source>
        <dbReference type="ARBA" id="ARBA00023204"/>
    </source>
</evidence>
<dbReference type="GO" id="GO:0006281">
    <property type="term" value="P:DNA repair"/>
    <property type="evidence" value="ECO:0007669"/>
    <property type="project" value="UniProtKB-KW"/>
</dbReference>
<dbReference type="PROSITE" id="PS51698">
    <property type="entry name" value="U_BOX"/>
    <property type="match status" value="1"/>
</dbReference>
<evidence type="ECO:0000256" key="4">
    <source>
        <dbReference type="ARBA" id="ARBA00022574"/>
    </source>
</evidence>
<evidence type="ECO:0000256" key="6">
    <source>
        <dbReference type="ARBA" id="ARBA00022679"/>
    </source>
</evidence>
<feature type="region of interest" description="Disordered" evidence="15">
    <location>
        <begin position="140"/>
        <end position="161"/>
    </location>
</feature>
<comment type="similarity">
    <text evidence="3 14">Belongs to the WD repeat PRP19 family.</text>
</comment>
<dbReference type="STRING" id="1382522.W6MRR4"/>
<dbReference type="GO" id="GO:0070534">
    <property type="term" value="P:protein K63-linked ubiquitination"/>
    <property type="evidence" value="ECO:0007669"/>
    <property type="project" value="UniProtKB-UniRule"/>
</dbReference>
<dbReference type="UniPathway" id="UPA00143"/>
<comment type="function">
    <text evidence="14">Ubiquitin-protein ligase which is mainly involved pre-mRNA splicing and DNA repair. Required for pre-mRNA splicing as component of the spliceosome.</text>
</comment>
<keyword evidence="18" id="KW-1185">Reference proteome</keyword>
<dbReference type="GO" id="GO:0005737">
    <property type="term" value="C:cytoplasm"/>
    <property type="evidence" value="ECO:0007669"/>
    <property type="project" value="TreeGrafter"/>
</dbReference>
<keyword evidence="9 14" id="KW-0227">DNA damage</keyword>
<dbReference type="InterPro" id="IPR038959">
    <property type="entry name" value="Prp19"/>
</dbReference>
<keyword evidence="11 14" id="KW-0508">mRNA splicing</keyword>
<dbReference type="Pfam" id="PF04564">
    <property type="entry name" value="U-box"/>
    <property type="match status" value="1"/>
</dbReference>
<dbReference type="GO" id="GO:0000398">
    <property type="term" value="P:mRNA splicing, via spliceosome"/>
    <property type="evidence" value="ECO:0007669"/>
    <property type="project" value="InterPro"/>
</dbReference>
<dbReference type="InterPro" id="IPR055340">
    <property type="entry name" value="RING-Ubox_PRP19"/>
</dbReference>
<keyword evidence="8" id="KW-0677">Repeat</keyword>
<keyword evidence="5 14" id="KW-0507">mRNA processing</keyword>
<dbReference type="OrthoDB" id="687049at2759"/>
<dbReference type="FunFam" id="3.30.40.10:FF:000027">
    <property type="entry name" value="Pre-mRNA-processing factor 19, putative"/>
    <property type="match status" value="1"/>
</dbReference>
<evidence type="ECO:0000256" key="13">
    <source>
        <dbReference type="ARBA" id="ARBA00023242"/>
    </source>
</evidence>
<organism evidence="17 18">
    <name type="scientific">Kuraishia capsulata CBS 1993</name>
    <dbReference type="NCBI Taxonomy" id="1382522"/>
    <lineage>
        <taxon>Eukaryota</taxon>
        <taxon>Fungi</taxon>
        <taxon>Dikarya</taxon>
        <taxon>Ascomycota</taxon>
        <taxon>Saccharomycotina</taxon>
        <taxon>Pichiomycetes</taxon>
        <taxon>Pichiales</taxon>
        <taxon>Pichiaceae</taxon>
        <taxon>Kuraishia</taxon>
    </lineage>
</organism>
<keyword evidence="6 14" id="KW-0808">Transferase</keyword>
<name>W6MRR4_9ASCO</name>
<evidence type="ECO:0000256" key="10">
    <source>
        <dbReference type="ARBA" id="ARBA00022786"/>
    </source>
</evidence>
<dbReference type="CDD" id="cd16656">
    <property type="entry name" value="RING-Ubox_PRP19"/>
    <property type="match status" value="1"/>
</dbReference>
<keyword evidence="4" id="KW-0853">WD repeat</keyword>
<feature type="compositionally biased region" description="Polar residues" evidence="15">
    <location>
        <begin position="152"/>
        <end position="161"/>
    </location>
</feature>
<keyword evidence="13 14" id="KW-0539">Nucleus</keyword>
<dbReference type="SUPFAM" id="SSF57850">
    <property type="entry name" value="RING/U-box"/>
    <property type="match status" value="1"/>
</dbReference>
<comment type="subunit">
    <text evidence="14">Homotetramer.</text>
</comment>
<dbReference type="PANTHER" id="PTHR43995:SF1">
    <property type="entry name" value="PRE-MRNA-PROCESSING FACTOR 19"/>
    <property type="match status" value="1"/>
</dbReference>
<sequence length="500" mass="53780">MICSLSGELAKEPVVSPKSGKVFERRLIETYVNANGTDPINDEPLSVEDLIAIDEKPTLFVKPTSLTSIPTLLSTFQNEWDALSLEVFQLRKELNVAKEELSVALYYRDAAARVAAKFMKERDDARNALQELAGSIAKGQDLNGMEVDEESQQPSAGEISSSVPKSYSKLIIEAQGELFLAHKKDRKKFAAPEGTLEEHEIVKSIQDHKKAPKSRGNVTSAAFSENSQSILVGDASGNVLIFGATSGELEDVALDQESSAVTATSFALDSSAIVGLANGAIYAHGRTIANLDEPQKAVFGHPGINAHVISVGSETGSITYIDSDQKQPAYQIKNDFRCIGASLHLDGVLLALGDATSNTVQVYDLSTGAVGVTCEPVEDSVPSAVEFAPNGYWLAVGYSTGKTGLVLIYDLRTSAVVHRWALPSSPLSLAFDRSASILISNLGKSIVYNRYTKKEKKWSESLQSSVKVSGTAVDVFFTSKENNAVSVIYDTGKLQNCVFN</sequence>
<dbReference type="EMBL" id="HG793125">
    <property type="protein sequence ID" value="CDK24500.1"/>
    <property type="molecule type" value="Genomic_DNA"/>
</dbReference>
<proteinExistence type="inferred from homology"/>
<dbReference type="GeneID" id="34517905"/>
<dbReference type="GO" id="GO:0000974">
    <property type="term" value="C:Prp19 complex"/>
    <property type="evidence" value="ECO:0007669"/>
    <property type="project" value="UniProtKB-UniRule"/>
</dbReference>
<dbReference type="RefSeq" id="XP_022456517.1">
    <property type="nucleotide sequence ID" value="XM_022605005.1"/>
</dbReference>
<comment type="pathway">
    <text evidence="2 14">Protein modification; protein ubiquitination.</text>
</comment>
<evidence type="ECO:0000256" key="7">
    <source>
        <dbReference type="ARBA" id="ARBA00022728"/>
    </source>
</evidence>
<dbReference type="InterPro" id="IPR013083">
    <property type="entry name" value="Znf_RING/FYVE/PHD"/>
</dbReference>
<dbReference type="Gene3D" id="3.30.40.10">
    <property type="entry name" value="Zinc/RING finger domain, C3HC4 (zinc finger)"/>
    <property type="match status" value="1"/>
</dbReference>
<dbReference type="Proteomes" id="UP000019384">
    <property type="component" value="Unassembled WGS sequence"/>
</dbReference>
<dbReference type="GO" id="GO:0061630">
    <property type="term" value="F:ubiquitin protein ligase activity"/>
    <property type="evidence" value="ECO:0007669"/>
    <property type="project" value="UniProtKB-UniRule"/>
</dbReference>
<evidence type="ECO:0000256" key="8">
    <source>
        <dbReference type="ARBA" id="ARBA00022737"/>
    </source>
</evidence>
<dbReference type="EC" id="2.3.2.27" evidence="14"/>
<keyword evidence="12 14" id="KW-0234">DNA repair</keyword>
<gene>
    <name evidence="17" type="ORF">KUCA_T00000463001</name>
</gene>
<evidence type="ECO:0000256" key="11">
    <source>
        <dbReference type="ARBA" id="ARBA00023187"/>
    </source>
</evidence>
<evidence type="ECO:0000313" key="17">
    <source>
        <dbReference type="EMBL" id="CDK24500.1"/>
    </source>
</evidence>
<dbReference type="AlphaFoldDB" id="W6MRR4"/>
<evidence type="ECO:0000256" key="1">
    <source>
        <dbReference type="ARBA" id="ARBA00004123"/>
    </source>
</evidence>
<dbReference type="HOGENOM" id="CLU_023894_0_1_1"/>
<evidence type="ECO:0000256" key="15">
    <source>
        <dbReference type="SAM" id="MobiDB-lite"/>
    </source>
</evidence>
<reference evidence="17" key="1">
    <citation type="submission" date="2013-12" db="EMBL/GenBank/DDBJ databases">
        <authorList>
            <person name="Genoscope - CEA"/>
        </authorList>
    </citation>
    <scope>NUCLEOTIDE SEQUENCE</scope>
    <source>
        <strain evidence="17">CBS 1993</strain>
    </source>
</reference>
<evidence type="ECO:0000256" key="2">
    <source>
        <dbReference type="ARBA" id="ARBA00004906"/>
    </source>
</evidence>
<evidence type="ECO:0000256" key="3">
    <source>
        <dbReference type="ARBA" id="ARBA00006388"/>
    </source>
</evidence>
<evidence type="ECO:0000256" key="5">
    <source>
        <dbReference type="ARBA" id="ARBA00022664"/>
    </source>
</evidence>
<dbReference type="SMART" id="SM00504">
    <property type="entry name" value="Ubox"/>
    <property type="match status" value="1"/>
</dbReference>
<evidence type="ECO:0000256" key="9">
    <source>
        <dbReference type="ARBA" id="ARBA00022763"/>
    </source>
</evidence>
<dbReference type="SUPFAM" id="SSF69322">
    <property type="entry name" value="Tricorn protease domain 2"/>
    <property type="match status" value="1"/>
</dbReference>
<evidence type="ECO:0000259" key="16">
    <source>
        <dbReference type="PROSITE" id="PS51698"/>
    </source>
</evidence>
<comment type="subcellular location">
    <subcellularLocation>
        <location evidence="1 14">Nucleus</location>
    </subcellularLocation>
</comment>
<dbReference type="InterPro" id="IPR015943">
    <property type="entry name" value="WD40/YVTN_repeat-like_dom_sf"/>
</dbReference>
<keyword evidence="10 14" id="KW-0833">Ubl conjugation pathway</keyword>
<feature type="domain" description="U-box" evidence="16">
    <location>
        <begin position="1"/>
        <end position="79"/>
    </location>
</feature>
<protein>
    <recommendedName>
        <fullName evidence="14">Pre-mRNA-processing factor 19</fullName>
        <ecNumber evidence="14">2.3.2.27</ecNumber>
    </recommendedName>
</protein>
<dbReference type="InterPro" id="IPR013915">
    <property type="entry name" value="Prp19_cc"/>
</dbReference>